<proteinExistence type="inferred from homology"/>
<evidence type="ECO:0000259" key="3">
    <source>
        <dbReference type="Pfam" id="PF00535"/>
    </source>
</evidence>
<dbReference type="InterPro" id="IPR050256">
    <property type="entry name" value="Glycosyltransferase_2"/>
</dbReference>
<comment type="caution">
    <text evidence="4">The sequence shown here is derived from an EMBL/GenBank/DDBJ whole genome shotgun (WGS) entry which is preliminary data.</text>
</comment>
<feature type="domain" description="Glycosyltransferase 2-like" evidence="3">
    <location>
        <begin position="24"/>
        <end position="173"/>
    </location>
</feature>
<dbReference type="EMBL" id="JAHWXH010000001">
    <property type="protein sequence ID" value="MDS0243992.1"/>
    <property type="molecule type" value="Genomic_DNA"/>
</dbReference>
<sequence length="262" mass="27967">MSQDARGDHLRVLGVNERDHPTLIVVPAWNEERNVGHTVSEILAARPEYDVVVIDDGSTDSTAAVARSAGAAVIQLPFNLGVGGAMRTGFTYALRHGYTRAIQVDADGQHNPADIDSVLEGLERADISIGARFAEVGDYDVKGPRRWAMIVLARVMSRVAGTKLTDATSGFRAAGPSAIAQYVRYYPAEYFGDTLDSLVAACHAGLTVTQVPVAMRPRMHGTSTQGTFGALVYLLRAVFALGLAVVRPHRAIGAVARTEEPA</sequence>
<reference evidence="4 5" key="1">
    <citation type="submission" date="2021-06" db="EMBL/GenBank/DDBJ databases">
        <title>Genome-based taxonomic framework of Microbacterium strains isolated from marine environment, the description of four new species and reclassification of four preexisting species.</title>
        <authorList>
            <person name="Lee S.D."/>
            <person name="Kim S.-M."/>
            <person name="Byeon Y.-S."/>
            <person name="Yang H.L."/>
            <person name="Kim I.S."/>
        </authorList>
    </citation>
    <scope>NUCLEOTIDE SEQUENCE [LARGE SCALE GENOMIC DNA]</scope>
    <source>
        <strain evidence="4 5">KACC 20514</strain>
    </source>
</reference>
<evidence type="ECO:0000256" key="2">
    <source>
        <dbReference type="SAM" id="Phobius"/>
    </source>
</evidence>
<dbReference type="PANTHER" id="PTHR48090:SF7">
    <property type="entry name" value="RFBJ PROTEIN"/>
    <property type="match status" value="1"/>
</dbReference>
<organism evidence="4 5">
    <name type="scientific">Microbacterium aurantiacum</name>
    <dbReference type="NCBI Taxonomy" id="162393"/>
    <lineage>
        <taxon>Bacteria</taxon>
        <taxon>Bacillati</taxon>
        <taxon>Actinomycetota</taxon>
        <taxon>Actinomycetes</taxon>
        <taxon>Micrococcales</taxon>
        <taxon>Microbacteriaceae</taxon>
        <taxon>Microbacterium</taxon>
    </lineage>
</organism>
<name>A0AAJ2HAN2_9MICO</name>
<dbReference type="Pfam" id="PF00535">
    <property type="entry name" value="Glycos_transf_2"/>
    <property type="match status" value="1"/>
</dbReference>
<evidence type="ECO:0000313" key="4">
    <source>
        <dbReference type="EMBL" id="MDS0243992.1"/>
    </source>
</evidence>
<dbReference type="Gene3D" id="3.90.550.10">
    <property type="entry name" value="Spore Coat Polysaccharide Biosynthesis Protein SpsA, Chain A"/>
    <property type="match status" value="1"/>
</dbReference>
<dbReference type="Proteomes" id="UP001183582">
    <property type="component" value="Unassembled WGS sequence"/>
</dbReference>
<evidence type="ECO:0000256" key="1">
    <source>
        <dbReference type="ARBA" id="ARBA00006739"/>
    </source>
</evidence>
<gene>
    <name evidence="4" type="ORF">KZC50_00035</name>
</gene>
<dbReference type="CDD" id="cd04179">
    <property type="entry name" value="DPM_DPG-synthase_like"/>
    <property type="match status" value="1"/>
</dbReference>
<keyword evidence="2" id="KW-0472">Membrane</keyword>
<feature type="transmembrane region" description="Helical" evidence="2">
    <location>
        <begin position="226"/>
        <end position="246"/>
    </location>
</feature>
<protein>
    <submittedName>
        <fullName evidence="4">Glycosyltransferase family 2 protein</fullName>
    </submittedName>
</protein>
<keyword evidence="2" id="KW-0812">Transmembrane</keyword>
<dbReference type="PANTHER" id="PTHR48090">
    <property type="entry name" value="UNDECAPRENYL-PHOSPHATE 4-DEOXY-4-FORMAMIDO-L-ARABINOSE TRANSFERASE-RELATED"/>
    <property type="match status" value="1"/>
</dbReference>
<accession>A0AAJ2HAN2</accession>
<dbReference type="AlphaFoldDB" id="A0AAJ2HAN2"/>
<comment type="similarity">
    <text evidence="1">Belongs to the glycosyltransferase 2 family.</text>
</comment>
<evidence type="ECO:0000313" key="5">
    <source>
        <dbReference type="Proteomes" id="UP001183582"/>
    </source>
</evidence>
<dbReference type="InterPro" id="IPR001173">
    <property type="entry name" value="Glyco_trans_2-like"/>
</dbReference>
<dbReference type="SUPFAM" id="SSF53448">
    <property type="entry name" value="Nucleotide-diphospho-sugar transferases"/>
    <property type="match status" value="1"/>
</dbReference>
<dbReference type="InterPro" id="IPR029044">
    <property type="entry name" value="Nucleotide-diphossugar_trans"/>
</dbReference>
<keyword evidence="2" id="KW-1133">Transmembrane helix</keyword>